<feature type="transmembrane region" description="Helical" evidence="6">
    <location>
        <begin position="222"/>
        <end position="243"/>
    </location>
</feature>
<reference evidence="8 9" key="1">
    <citation type="submission" date="2017-04" db="EMBL/GenBank/DDBJ databases">
        <authorList>
            <person name="Afonso C.L."/>
            <person name="Miller P.J."/>
            <person name="Scott M.A."/>
            <person name="Spackman E."/>
            <person name="Goraichik I."/>
            <person name="Dimitrov K.M."/>
            <person name="Suarez D.L."/>
            <person name="Swayne D.E."/>
        </authorList>
    </citation>
    <scope>NUCLEOTIDE SEQUENCE [LARGE SCALE GENOMIC DNA]</scope>
    <source>
        <strain evidence="8 9">DSM 43828</strain>
    </source>
</reference>
<feature type="domain" description="Major facilitator superfamily (MFS) profile" evidence="7">
    <location>
        <begin position="1"/>
        <end position="397"/>
    </location>
</feature>
<dbReference type="AlphaFoldDB" id="A0A1Y5X174"/>
<protein>
    <submittedName>
        <fullName evidence="8">Predicted arabinose efflux permease, MFS family</fullName>
    </submittedName>
</protein>
<evidence type="ECO:0000256" key="4">
    <source>
        <dbReference type="ARBA" id="ARBA00022989"/>
    </source>
</evidence>
<keyword evidence="3 6" id="KW-0812">Transmembrane</keyword>
<dbReference type="InterPro" id="IPR011701">
    <property type="entry name" value="MFS"/>
</dbReference>
<feature type="transmembrane region" description="Helical" evidence="6">
    <location>
        <begin position="307"/>
        <end position="333"/>
    </location>
</feature>
<evidence type="ECO:0000256" key="2">
    <source>
        <dbReference type="ARBA" id="ARBA00022475"/>
    </source>
</evidence>
<organism evidence="8 9">
    <name type="scientific">Kibdelosporangium aridum</name>
    <dbReference type="NCBI Taxonomy" id="2030"/>
    <lineage>
        <taxon>Bacteria</taxon>
        <taxon>Bacillati</taxon>
        <taxon>Actinomycetota</taxon>
        <taxon>Actinomycetes</taxon>
        <taxon>Pseudonocardiales</taxon>
        <taxon>Pseudonocardiaceae</taxon>
        <taxon>Kibdelosporangium</taxon>
    </lineage>
</organism>
<feature type="transmembrane region" description="Helical" evidence="6">
    <location>
        <begin position="102"/>
        <end position="120"/>
    </location>
</feature>
<dbReference type="PANTHER" id="PTHR23513:SF6">
    <property type="entry name" value="MAJOR FACILITATOR SUPERFAMILY ASSOCIATED DOMAIN-CONTAINING PROTEIN"/>
    <property type="match status" value="1"/>
</dbReference>
<dbReference type="Proteomes" id="UP000192674">
    <property type="component" value="Unassembled WGS sequence"/>
</dbReference>
<dbReference type="InterPro" id="IPR036259">
    <property type="entry name" value="MFS_trans_sf"/>
</dbReference>
<evidence type="ECO:0000313" key="9">
    <source>
        <dbReference type="Proteomes" id="UP000192674"/>
    </source>
</evidence>
<evidence type="ECO:0000313" key="8">
    <source>
        <dbReference type="EMBL" id="SMC64374.1"/>
    </source>
</evidence>
<feature type="transmembrane region" description="Helical" evidence="6">
    <location>
        <begin position="280"/>
        <end position="300"/>
    </location>
</feature>
<feature type="transmembrane region" description="Helical" evidence="6">
    <location>
        <begin position="255"/>
        <end position="274"/>
    </location>
</feature>
<evidence type="ECO:0000256" key="5">
    <source>
        <dbReference type="ARBA" id="ARBA00023136"/>
    </source>
</evidence>
<dbReference type="GO" id="GO:0005886">
    <property type="term" value="C:plasma membrane"/>
    <property type="evidence" value="ECO:0007669"/>
    <property type="project" value="UniProtKB-SubCell"/>
</dbReference>
<evidence type="ECO:0000256" key="3">
    <source>
        <dbReference type="ARBA" id="ARBA00022692"/>
    </source>
</evidence>
<keyword evidence="9" id="KW-1185">Reference proteome</keyword>
<dbReference type="EMBL" id="FWXV01000001">
    <property type="protein sequence ID" value="SMC64374.1"/>
    <property type="molecule type" value="Genomic_DNA"/>
</dbReference>
<dbReference type="CDD" id="cd06173">
    <property type="entry name" value="MFS_MefA_like"/>
    <property type="match status" value="1"/>
</dbReference>
<comment type="subcellular location">
    <subcellularLocation>
        <location evidence="1">Cell membrane</location>
        <topology evidence="1">Multi-pass membrane protein</topology>
    </subcellularLocation>
</comment>
<evidence type="ECO:0000256" key="1">
    <source>
        <dbReference type="ARBA" id="ARBA00004651"/>
    </source>
</evidence>
<evidence type="ECO:0000259" key="7">
    <source>
        <dbReference type="PROSITE" id="PS50850"/>
    </source>
</evidence>
<feature type="transmembrane region" description="Helical" evidence="6">
    <location>
        <begin position="373"/>
        <end position="395"/>
    </location>
</feature>
<name>A0A1Y5X174_KIBAR</name>
<keyword evidence="5 6" id="KW-0472">Membrane</keyword>
<feature type="transmembrane region" description="Helical" evidence="6">
    <location>
        <begin position="345"/>
        <end position="366"/>
    </location>
</feature>
<dbReference type="Pfam" id="PF07690">
    <property type="entry name" value="MFS_1"/>
    <property type="match status" value="1"/>
</dbReference>
<feature type="transmembrane region" description="Helical" evidence="6">
    <location>
        <begin position="75"/>
        <end position="96"/>
    </location>
</feature>
<sequence length="405" mass="41769">MAVPLGRNRAFHLLWVSQAGSELGQHMFLIVYPLLAIALTDLPIAAGLVGFVATGVQMVCGLPAGLLADRYDRKTILVLAGLARALAHGSLAVAIWLDAASFVHLLVVAVVEGLALAVAFPAEEAVLPQVVPATQLPTAVALNTARASAGQMAGTSLGAALFGVARAMPFLANTVIQLGASIALLFARIPKHSGQSTGQAKPFWPELIAGLRWIARHPSLRVISLCAVGLNMAFGATLLAFIMFSRQRGISEAQIGLVVAMLGGGALLGALLASRLHGVVRPYVSITGVLWVTALLTPVFAITTNMIVAAVVLVVIGALVPLANTTVITYQLLLTPDDLRGRVSGAMGVFSNLAESLAPMVGAALVQFAGGRTALLICAAMISVPALAASLSPALRAFQPVEETV</sequence>
<dbReference type="InterPro" id="IPR020846">
    <property type="entry name" value="MFS_dom"/>
</dbReference>
<dbReference type="OrthoDB" id="4544213at2"/>
<dbReference type="SUPFAM" id="SSF103473">
    <property type="entry name" value="MFS general substrate transporter"/>
    <property type="match status" value="1"/>
</dbReference>
<dbReference type="Gene3D" id="1.20.1250.20">
    <property type="entry name" value="MFS general substrate transporter like domains"/>
    <property type="match status" value="1"/>
</dbReference>
<dbReference type="RefSeq" id="WP_160096339.1">
    <property type="nucleotide sequence ID" value="NZ_FWXV01000001.1"/>
</dbReference>
<evidence type="ECO:0000256" key="6">
    <source>
        <dbReference type="SAM" id="Phobius"/>
    </source>
</evidence>
<feature type="transmembrane region" description="Helical" evidence="6">
    <location>
        <begin position="170"/>
        <end position="189"/>
    </location>
</feature>
<keyword evidence="4 6" id="KW-1133">Transmembrane helix</keyword>
<keyword evidence="2" id="KW-1003">Cell membrane</keyword>
<dbReference type="PANTHER" id="PTHR23513">
    <property type="entry name" value="INTEGRAL MEMBRANE EFFLUX PROTEIN-RELATED"/>
    <property type="match status" value="1"/>
</dbReference>
<dbReference type="GO" id="GO:0022857">
    <property type="term" value="F:transmembrane transporter activity"/>
    <property type="evidence" value="ECO:0007669"/>
    <property type="project" value="InterPro"/>
</dbReference>
<gene>
    <name evidence="8" type="ORF">SAMN05661093_01127</name>
</gene>
<accession>A0A1Y5X174</accession>
<dbReference type="PROSITE" id="PS50850">
    <property type="entry name" value="MFS"/>
    <property type="match status" value="1"/>
</dbReference>
<proteinExistence type="predicted"/>